<comment type="caution">
    <text evidence="5">The sequence shown here is derived from an EMBL/GenBank/DDBJ whole genome shotgun (WGS) entry which is preliminary data.</text>
</comment>
<evidence type="ECO:0000313" key="6">
    <source>
        <dbReference type="Proteomes" id="UP000717328"/>
    </source>
</evidence>
<gene>
    <name evidence="5" type="ORF">H0H81_006687</name>
</gene>
<dbReference type="InterPro" id="IPR001878">
    <property type="entry name" value="Znf_CCHC"/>
</dbReference>
<evidence type="ECO:0000313" key="5">
    <source>
        <dbReference type="EMBL" id="KAG5649053.1"/>
    </source>
</evidence>
<evidence type="ECO:0000256" key="3">
    <source>
        <dbReference type="SAM" id="MobiDB-lite"/>
    </source>
</evidence>
<dbReference type="Pfam" id="PF00098">
    <property type="entry name" value="zf-CCHC"/>
    <property type="match status" value="1"/>
</dbReference>
<feature type="compositionally biased region" description="Low complexity" evidence="3">
    <location>
        <begin position="277"/>
        <end position="290"/>
    </location>
</feature>
<dbReference type="GO" id="GO:0008270">
    <property type="term" value="F:zinc ion binding"/>
    <property type="evidence" value="ECO:0007669"/>
    <property type="project" value="UniProtKB-KW"/>
</dbReference>
<feature type="compositionally biased region" description="Pro residues" evidence="3">
    <location>
        <begin position="219"/>
        <end position="232"/>
    </location>
</feature>
<dbReference type="Proteomes" id="UP000717328">
    <property type="component" value="Unassembled WGS sequence"/>
</dbReference>
<feature type="region of interest" description="Disordered" evidence="3">
    <location>
        <begin position="190"/>
        <end position="303"/>
    </location>
</feature>
<keyword evidence="2" id="KW-0479">Metal-binding</keyword>
<proteinExistence type="predicted"/>
<dbReference type="GO" id="GO:0006397">
    <property type="term" value="P:mRNA processing"/>
    <property type="evidence" value="ECO:0007669"/>
    <property type="project" value="UniProtKB-KW"/>
</dbReference>
<dbReference type="AlphaFoldDB" id="A0A9P7GI99"/>
<reference evidence="5" key="2">
    <citation type="submission" date="2021-10" db="EMBL/GenBank/DDBJ databases">
        <title>Phylogenomics reveals ancestral predisposition of the termite-cultivated fungus Termitomyces towards a domesticated lifestyle.</title>
        <authorList>
            <person name="Auxier B."/>
            <person name="Grum-Grzhimaylo A."/>
            <person name="Cardenas M.E."/>
            <person name="Lodge J.D."/>
            <person name="Laessoe T."/>
            <person name="Pedersen O."/>
            <person name="Smith M.E."/>
            <person name="Kuyper T.W."/>
            <person name="Franco-Molano E.A."/>
            <person name="Baroni T.J."/>
            <person name="Aanen D.K."/>
        </authorList>
    </citation>
    <scope>NUCLEOTIDE SEQUENCE</scope>
    <source>
        <strain evidence="5">D49</strain>
    </source>
</reference>
<dbReference type="SUPFAM" id="SSF57756">
    <property type="entry name" value="Retrovirus zinc finger-like domains"/>
    <property type="match status" value="1"/>
</dbReference>
<reference evidence="5" key="1">
    <citation type="submission" date="2021-02" db="EMBL/GenBank/DDBJ databases">
        <authorList>
            <person name="Nieuwenhuis M."/>
            <person name="Van De Peppel L.J.J."/>
        </authorList>
    </citation>
    <scope>NUCLEOTIDE SEQUENCE</scope>
    <source>
        <strain evidence="5">D49</strain>
    </source>
</reference>
<dbReference type="OrthoDB" id="3069430at2759"/>
<keyword evidence="2" id="KW-0863">Zinc-finger</keyword>
<name>A0A9P7GI99_9AGAR</name>
<organism evidence="5 6">
    <name type="scientific">Sphagnurus paluster</name>
    <dbReference type="NCBI Taxonomy" id="117069"/>
    <lineage>
        <taxon>Eukaryota</taxon>
        <taxon>Fungi</taxon>
        <taxon>Dikarya</taxon>
        <taxon>Basidiomycota</taxon>
        <taxon>Agaricomycotina</taxon>
        <taxon>Agaricomycetes</taxon>
        <taxon>Agaricomycetidae</taxon>
        <taxon>Agaricales</taxon>
        <taxon>Tricholomatineae</taxon>
        <taxon>Lyophyllaceae</taxon>
        <taxon>Sphagnurus</taxon>
    </lineage>
</organism>
<feature type="compositionally biased region" description="Polar residues" evidence="3">
    <location>
        <begin position="292"/>
        <end position="303"/>
    </location>
</feature>
<protein>
    <recommendedName>
        <fullName evidence="4">CCHC-type domain-containing protein</fullName>
    </recommendedName>
</protein>
<feature type="compositionally biased region" description="Low complexity" evidence="3">
    <location>
        <begin position="257"/>
        <end position="267"/>
    </location>
</feature>
<keyword evidence="1" id="KW-0507">mRNA processing</keyword>
<sequence>MQPVSPKDEAILQVFQQILTRLEQLRPPDHQQREIECYFCSATGHRIRECPQVEPSIQTGRCKRDAEDRIVLPSGARVPNNVPGKNLRDKIEGCYRRSAGQPATSPIHTSKGTDTPSTCTPSSGLAAFDLDRKIYLFEQEVQKLDSRKFAKNAPSHVSTSAPYEPPPRVHMPYAPAPVSVLHTVITPWSAPAESSTTPTPVKFTRASRNFKPINYPERLPTPPATTRPPPYSKPSTPRQPITIRALSIESTRPVGRSTTVPAATALPPTEPSPPFSPASSSPSDRSNPTPVKFTSSPPSFGHP</sequence>
<keyword evidence="6" id="KW-1185">Reference proteome</keyword>
<evidence type="ECO:0000259" key="4">
    <source>
        <dbReference type="PROSITE" id="PS50158"/>
    </source>
</evidence>
<feature type="domain" description="CCHC-type" evidence="4">
    <location>
        <begin position="37"/>
        <end position="52"/>
    </location>
</feature>
<dbReference type="PROSITE" id="PS50158">
    <property type="entry name" value="ZF_CCHC"/>
    <property type="match status" value="1"/>
</dbReference>
<evidence type="ECO:0000256" key="1">
    <source>
        <dbReference type="ARBA" id="ARBA00022664"/>
    </source>
</evidence>
<dbReference type="EMBL" id="JABCKI010001748">
    <property type="protein sequence ID" value="KAG5649053.1"/>
    <property type="molecule type" value="Genomic_DNA"/>
</dbReference>
<feature type="compositionally biased region" description="Polar residues" evidence="3">
    <location>
        <begin position="101"/>
        <end position="120"/>
    </location>
</feature>
<evidence type="ECO:0000256" key="2">
    <source>
        <dbReference type="PROSITE-ProRule" id="PRU00047"/>
    </source>
</evidence>
<dbReference type="InterPro" id="IPR036875">
    <property type="entry name" value="Znf_CCHC_sf"/>
</dbReference>
<dbReference type="GO" id="GO:0003676">
    <property type="term" value="F:nucleic acid binding"/>
    <property type="evidence" value="ECO:0007669"/>
    <property type="project" value="InterPro"/>
</dbReference>
<feature type="region of interest" description="Disordered" evidence="3">
    <location>
        <begin position="98"/>
        <end position="120"/>
    </location>
</feature>
<keyword evidence="2" id="KW-0862">Zinc</keyword>
<feature type="non-terminal residue" evidence="5">
    <location>
        <position position="303"/>
    </location>
</feature>
<accession>A0A9P7GI99</accession>